<proteinExistence type="predicted"/>
<dbReference type="GeneID" id="24440851"/>
<feature type="transmembrane region" description="Helical" evidence="1">
    <location>
        <begin position="61"/>
        <end position="78"/>
    </location>
</feature>
<gene>
    <name evidence="2" type="ORF">TTHERM_000834971</name>
</gene>
<name>W7XL24_TETTS</name>
<dbReference type="EMBL" id="GG662778">
    <property type="protein sequence ID" value="EWS75544.1"/>
    <property type="molecule type" value="Genomic_DNA"/>
</dbReference>
<organism evidence="2 3">
    <name type="scientific">Tetrahymena thermophila (strain SB210)</name>
    <dbReference type="NCBI Taxonomy" id="312017"/>
    <lineage>
        <taxon>Eukaryota</taxon>
        <taxon>Sar</taxon>
        <taxon>Alveolata</taxon>
        <taxon>Ciliophora</taxon>
        <taxon>Intramacronucleata</taxon>
        <taxon>Oligohymenophorea</taxon>
        <taxon>Hymenostomatida</taxon>
        <taxon>Tetrahymenina</taxon>
        <taxon>Tetrahymenidae</taxon>
        <taxon>Tetrahymena</taxon>
    </lineage>
</organism>
<keyword evidence="1" id="KW-0472">Membrane</keyword>
<dbReference type="KEGG" id="tet:TTHERM_000834971"/>
<dbReference type="InParanoid" id="W7XL24"/>
<evidence type="ECO:0000313" key="3">
    <source>
        <dbReference type="Proteomes" id="UP000009168"/>
    </source>
</evidence>
<dbReference type="Proteomes" id="UP000009168">
    <property type="component" value="Unassembled WGS sequence"/>
</dbReference>
<reference evidence="3" key="1">
    <citation type="journal article" date="2006" name="PLoS Biol.">
        <title>Macronuclear genome sequence of the ciliate Tetrahymena thermophila, a model eukaryote.</title>
        <authorList>
            <person name="Eisen J.A."/>
            <person name="Coyne R.S."/>
            <person name="Wu M."/>
            <person name="Wu D."/>
            <person name="Thiagarajan M."/>
            <person name="Wortman J.R."/>
            <person name="Badger J.H."/>
            <person name="Ren Q."/>
            <person name="Amedeo P."/>
            <person name="Jones K.M."/>
            <person name="Tallon L.J."/>
            <person name="Delcher A.L."/>
            <person name="Salzberg S.L."/>
            <person name="Silva J.C."/>
            <person name="Haas B.J."/>
            <person name="Majoros W.H."/>
            <person name="Farzad M."/>
            <person name="Carlton J.M."/>
            <person name="Smith R.K. Jr."/>
            <person name="Garg J."/>
            <person name="Pearlman R.E."/>
            <person name="Karrer K.M."/>
            <person name="Sun L."/>
            <person name="Manning G."/>
            <person name="Elde N.C."/>
            <person name="Turkewitz A.P."/>
            <person name="Asai D.J."/>
            <person name="Wilkes D.E."/>
            <person name="Wang Y."/>
            <person name="Cai H."/>
            <person name="Collins K."/>
            <person name="Stewart B.A."/>
            <person name="Lee S.R."/>
            <person name="Wilamowska K."/>
            <person name="Weinberg Z."/>
            <person name="Ruzzo W.L."/>
            <person name="Wloga D."/>
            <person name="Gaertig J."/>
            <person name="Frankel J."/>
            <person name="Tsao C.-C."/>
            <person name="Gorovsky M.A."/>
            <person name="Keeling P.J."/>
            <person name="Waller R.F."/>
            <person name="Patron N.J."/>
            <person name="Cherry J.M."/>
            <person name="Stover N.A."/>
            <person name="Krieger C.J."/>
            <person name="del Toro C."/>
            <person name="Ryder H.F."/>
            <person name="Williamson S.C."/>
            <person name="Barbeau R.A."/>
            <person name="Hamilton E.P."/>
            <person name="Orias E."/>
        </authorList>
    </citation>
    <scope>NUCLEOTIDE SEQUENCE [LARGE SCALE GENOMIC DNA]</scope>
    <source>
        <strain evidence="3">SB210</strain>
    </source>
</reference>
<evidence type="ECO:0000256" key="1">
    <source>
        <dbReference type="SAM" id="Phobius"/>
    </source>
</evidence>
<dbReference type="AlphaFoldDB" id="W7XL24"/>
<keyword evidence="3" id="KW-1185">Reference proteome</keyword>
<keyword evidence="1" id="KW-1133">Transmembrane helix</keyword>
<feature type="transmembrane region" description="Helical" evidence="1">
    <location>
        <begin position="37"/>
        <end position="55"/>
    </location>
</feature>
<keyword evidence="1 2" id="KW-0812">Transmembrane</keyword>
<accession>W7XL24</accession>
<dbReference type="RefSeq" id="XP_012651910.1">
    <property type="nucleotide sequence ID" value="XM_012796456.1"/>
</dbReference>
<sequence length="110" mass="13443">MIYNIRQVYKLYKSFQKQFIINNQNFYINQQSKINQLYQIFLCFIHSITRIIIYSDKLLDLSAAICFVKYFFQLFFAASSPRQFYQFIHQFILNDDAFIENKLLIHKIVF</sequence>
<evidence type="ECO:0000313" key="2">
    <source>
        <dbReference type="EMBL" id="EWS75544.1"/>
    </source>
</evidence>
<protein>
    <submittedName>
        <fullName evidence="2">Transmembrane protein, putative</fullName>
    </submittedName>
</protein>